<accession>A0A927GVK1</accession>
<dbReference type="SUPFAM" id="SSF48452">
    <property type="entry name" value="TPR-like"/>
    <property type="match status" value="3"/>
</dbReference>
<protein>
    <submittedName>
        <fullName evidence="4">Tetratricopeptide repeat protein</fullName>
    </submittedName>
</protein>
<dbReference type="Gene3D" id="1.25.40.10">
    <property type="entry name" value="Tetratricopeptide repeat domain"/>
    <property type="match status" value="3"/>
</dbReference>
<keyword evidence="1" id="KW-0677">Repeat</keyword>
<dbReference type="PANTHER" id="PTHR45586">
    <property type="entry name" value="TPR REPEAT-CONTAINING PROTEIN PA4667"/>
    <property type="match status" value="1"/>
</dbReference>
<feature type="signal peptide" evidence="3">
    <location>
        <begin position="1"/>
        <end position="20"/>
    </location>
</feature>
<evidence type="ECO:0000256" key="2">
    <source>
        <dbReference type="ARBA" id="ARBA00022803"/>
    </source>
</evidence>
<proteinExistence type="predicted"/>
<dbReference type="InterPro" id="IPR019734">
    <property type="entry name" value="TPR_rpt"/>
</dbReference>
<keyword evidence="2" id="KW-0802">TPR repeat</keyword>
<evidence type="ECO:0000313" key="5">
    <source>
        <dbReference type="Proteomes" id="UP000610558"/>
    </source>
</evidence>
<dbReference type="RefSeq" id="WP_190763913.1">
    <property type="nucleotide sequence ID" value="NZ_JACXLD010000003.1"/>
</dbReference>
<dbReference type="PROSITE" id="PS51257">
    <property type="entry name" value="PROKAR_LIPOPROTEIN"/>
    <property type="match status" value="1"/>
</dbReference>
<dbReference type="PANTHER" id="PTHR45586:SF16">
    <property type="entry name" value="DOMAIN PROTEIN, PUTATIVE-RELATED"/>
    <property type="match status" value="1"/>
</dbReference>
<comment type="caution">
    <text evidence="4">The sequence shown here is derived from an EMBL/GenBank/DDBJ whole genome shotgun (WGS) entry which is preliminary data.</text>
</comment>
<dbReference type="EMBL" id="JACXLD010000003">
    <property type="protein sequence ID" value="MBD2858751.1"/>
    <property type="molecule type" value="Genomic_DNA"/>
</dbReference>
<dbReference type="SMART" id="SM00028">
    <property type="entry name" value="TPR"/>
    <property type="match status" value="7"/>
</dbReference>
<evidence type="ECO:0000256" key="3">
    <source>
        <dbReference type="SAM" id="SignalP"/>
    </source>
</evidence>
<dbReference type="Pfam" id="PF14559">
    <property type="entry name" value="TPR_19"/>
    <property type="match status" value="1"/>
</dbReference>
<dbReference type="InterPro" id="IPR011990">
    <property type="entry name" value="TPR-like_helical_dom_sf"/>
</dbReference>
<keyword evidence="3" id="KW-0732">Signal</keyword>
<name>A0A927GVK1_9GAMM</name>
<feature type="chain" id="PRO_5037140656" evidence="3">
    <location>
        <begin position="21"/>
        <end position="567"/>
    </location>
</feature>
<dbReference type="AlphaFoldDB" id="A0A927GVK1"/>
<evidence type="ECO:0000256" key="1">
    <source>
        <dbReference type="ARBA" id="ARBA00022737"/>
    </source>
</evidence>
<dbReference type="InterPro" id="IPR051012">
    <property type="entry name" value="CellSynth/LPSAsmb/PSIAsmb"/>
</dbReference>
<evidence type="ECO:0000313" key="4">
    <source>
        <dbReference type="EMBL" id="MBD2858751.1"/>
    </source>
</evidence>
<gene>
    <name evidence="4" type="ORF">IB286_06980</name>
</gene>
<keyword evidence="5" id="KW-1185">Reference proteome</keyword>
<dbReference type="Proteomes" id="UP000610558">
    <property type="component" value="Unassembled WGS sequence"/>
</dbReference>
<reference evidence="4" key="1">
    <citation type="submission" date="2020-09" db="EMBL/GenBank/DDBJ databases">
        <authorList>
            <person name="Yoon J.-W."/>
        </authorList>
    </citation>
    <scope>NUCLEOTIDE SEQUENCE</scope>
    <source>
        <strain evidence="4">KMU-158</strain>
    </source>
</reference>
<organism evidence="4 5">
    <name type="scientific">Spongiibacter pelagi</name>
    <dbReference type="NCBI Taxonomy" id="2760804"/>
    <lineage>
        <taxon>Bacteria</taxon>
        <taxon>Pseudomonadati</taxon>
        <taxon>Pseudomonadota</taxon>
        <taxon>Gammaproteobacteria</taxon>
        <taxon>Cellvibrionales</taxon>
        <taxon>Spongiibacteraceae</taxon>
        <taxon>Spongiibacter</taxon>
    </lineage>
</organism>
<sequence>MRFFFSTTLVFALLSGCANTPAPISTAPVPPPEPEIIASRPFPADSIFDLLVAEIAMRQHDMQTAYQHFSTQARKTGDTELLRTSAKLARYLDLDQEATELAKQWLSKEPDNAEAHFIFAMGLSRQQRPIEALPHMERVLELGGASNFAALAATALALDEAEKTQFQDALNRLAIKYPSNNSLKIARALILQYSDQEEAALLVAREVLLSEPENPHALLIETRTLLQQGRNSEALERLKFAVDSNPNNKRLRHDLARALVKQDIYQAKAHYEVLARQFADDNEILLELLLVNHELEQDGEVARQLQTLSQDPEQSSRAHYILGRLAEESRDWEGAMNHYRQANGGEFDQAIRRMTAISLTVEGPKKAVERLQAQRSAYPEQSTIITLLEAEILRKDKQHKAGFALLTEALQQTPDNIPLRYARSLFAEQLGDINSVEKDLRHILELEPDNATALNALGYTLANLTSRLDEAEVLVRRALELEPDEAAIIDSMGWILLLKGDTAAAKILLEQAFSKTEDHEIAAHYGEALWLLNQHEKAQEVWQKGLQHTPNSPIIMETLQRLRITNE</sequence>